<dbReference type="PROSITE" id="PS52015">
    <property type="entry name" value="TONB_CTD"/>
    <property type="match status" value="2"/>
</dbReference>
<evidence type="ECO:0000256" key="7">
    <source>
        <dbReference type="ARBA" id="ARBA00022927"/>
    </source>
</evidence>
<keyword evidence="3" id="KW-0813">Transport</keyword>
<sequence>MWLRSIVSSCLTLFLTSSCFFSAWAQEPVYQPFEVDSVAAPRGGLPMLNSFLKTHLDKPFMARVANATGRVTVKGIVETDGRLSDVQILRGLRPDCDQEALRVMRHANFWRPALKGGKPVRQAVTYPVTFQANAPVYYAQGNSMMYYKDDVLSADPATADKVIILPVDTTTGLPTGDLRICKASKGVPGKEVARFPFTRVHSESEDMDSTVMIGHKQPDGDWIGMIYTLRLDGSLLKTESADRNESPTTYYHRNGQVALQEDNMTKRRVAYFSSGLLKRTQQWVIDDPNDKMVGSYRVDMEWDSTGRQLVTNGNGHSINHQWVASSQDKAKQTLLTEEGDYLNGFQHGVWKGQTADGSYQYEERYEQGQCLGGKTTINGQTTTYSEALKSPEFEGGQKEMYAFLAQNITYPVDAQRAGIMGKVFVSFTVCTDGSLCDFKLLRGVHKSLDREALRVVKRMNKLWKPGSQRGKPIRVKYSLPIAFQLG</sequence>
<organism evidence="12 13">
    <name type="scientific">Fibrella aestuarina BUZ 2</name>
    <dbReference type="NCBI Taxonomy" id="1166018"/>
    <lineage>
        <taxon>Bacteria</taxon>
        <taxon>Pseudomonadati</taxon>
        <taxon>Bacteroidota</taxon>
        <taxon>Cytophagia</taxon>
        <taxon>Cytophagales</taxon>
        <taxon>Spirosomataceae</taxon>
        <taxon>Fibrella</taxon>
    </lineage>
</organism>
<evidence type="ECO:0000256" key="8">
    <source>
        <dbReference type="ARBA" id="ARBA00022989"/>
    </source>
</evidence>
<dbReference type="Gene3D" id="3.30.1150.10">
    <property type="match status" value="2"/>
</dbReference>
<dbReference type="STRING" id="1166018.FAES_0030"/>
<keyword evidence="13" id="KW-1185">Reference proteome</keyword>
<dbReference type="GO" id="GO:0098797">
    <property type="term" value="C:plasma membrane protein complex"/>
    <property type="evidence" value="ECO:0007669"/>
    <property type="project" value="TreeGrafter"/>
</dbReference>
<keyword evidence="6" id="KW-0812">Transmembrane</keyword>
<evidence type="ECO:0000256" key="3">
    <source>
        <dbReference type="ARBA" id="ARBA00022448"/>
    </source>
</evidence>
<evidence type="ECO:0000256" key="4">
    <source>
        <dbReference type="ARBA" id="ARBA00022475"/>
    </source>
</evidence>
<gene>
    <name evidence="12" type="primary">TonB</name>
    <name evidence="12" type="ORF">FAES_0030</name>
</gene>
<evidence type="ECO:0000259" key="11">
    <source>
        <dbReference type="PROSITE" id="PS52015"/>
    </source>
</evidence>
<dbReference type="InterPro" id="IPR051045">
    <property type="entry name" value="TonB-dependent_transducer"/>
</dbReference>
<dbReference type="InterPro" id="IPR037682">
    <property type="entry name" value="TonB_C"/>
</dbReference>
<dbReference type="InterPro" id="IPR006260">
    <property type="entry name" value="TonB/TolA_C"/>
</dbReference>
<dbReference type="KEGG" id="fae:FAES_0030"/>
<keyword evidence="8" id="KW-1133">Transmembrane helix</keyword>
<keyword evidence="10" id="KW-0732">Signal</keyword>
<dbReference type="HOGENOM" id="CLU_563709_0_0_10"/>
<evidence type="ECO:0000256" key="9">
    <source>
        <dbReference type="ARBA" id="ARBA00023136"/>
    </source>
</evidence>
<name>I0K1P1_9BACT</name>
<evidence type="ECO:0000313" key="12">
    <source>
        <dbReference type="EMBL" id="CCG98044.1"/>
    </source>
</evidence>
<feature type="signal peptide" evidence="10">
    <location>
        <begin position="1"/>
        <end position="25"/>
    </location>
</feature>
<evidence type="ECO:0000313" key="13">
    <source>
        <dbReference type="Proteomes" id="UP000011058"/>
    </source>
</evidence>
<evidence type="ECO:0000256" key="1">
    <source>
        <dbReference type="ARBA" id="ARBA00004383"/>
    </source>
</evidence>
<dbReference type="SUPFAM" id="SSF82185">
    <property type="entry name" value="Histone H3 K4-specific methyltransferase SET7/9 N-terminal domain"/>
    <property type="match status" value="1"/>
</dbReference>
<dbReference type="PANTHER" id="PTHR33446:SF2">
    <property type="entry name" value="PROTEIN TONB"/>
    <property type="match status" value="1"/>
</dbReference>
<feature type="chain" id="PRO_5003629795" evidence="10">
    <location>
        <begin position="26"/>
        <end position="486"/>
    </location>
</feature>
<dbReference type="Pfam" id="PF03544">
    <property type="entry name" value="TonB_C"/>
    <property type="match status" value="2"/>
</dbReference>
<keyword evidence="4" id="KW-1003">Cell membrane</keyword>
<accession>I0K1P1</accession>
<dbReference type="eggNOG" id="COG0810">
    <property type="taxonomic scope" value="Bacteria"/>
</dbReference>
<dbReference type="NCBIfam" id="TIGR01352">
    <property type="entry name" value="tonB_Cterm"/>
    <property type="match status" value="2"/>
</dbReference>
<keyword evidence="7" id="KW-0653">Protein transport</keyword>
<reference evidence="12 13" key="1">
    <citation type="journal article" date="2012" name="J. Bacteriol.">
        <title>Genome Sequence of Fibrella aestuarina BUZ 2T, a Filamentous Marine Bacterium.</title>
        <authorList>
            <person name="Filippini M."/>
            <person name="Qi W."/>
            <person name="Blom J."/>
            <person name="Goesmann A."/>
            <person name="Smits T.H."/>
            <person name="Bagheri H.C."/>
        </authorList>
    </citation>
    <scope>NUCLEOTIDE SEQUENCE [LARGE SCALE GENOMIC DNA]</scope>
    <source>
        <strain evidence="13">BUZ 2T</strain>
    </source>
</reference>
<comment type="similarity">
    <text evidence="2">Belongs to the TonB family.</text>
</comment>
<dbReference type="GO" id="GO:0055085">
    <property type="term" value="P:transmembrane transport"/>
    <property type="evidence" value="ECO:0007669"/>
    <property type="project" value="InterPro"/>
</dbReference>
<dbReference type="PROSITE" id="PS51257">
    <property type="entry name" value="PROKAR_LIPOPROTEIN"/>
    <property type="match status" value="1"/>
</dbReference>
<dbReference type="GO" id="GO:0031992">
    <property type="term" value="F:energy transducer activity"/>
    <property type="evidence" value="ECO:0007669"/>
    <property type="project" value="TreeGrafter"/>
</dbReference>
<dbReference type="SUPFAM" id="SSF74653">
    <property type="entry name" value="TolA/TonB C-terminal domain"/>
    <property type="match status" value="2"/>
</dbReference>
<feature type="domain" description="TonB C-terminal" evidence="11">
    <location>
        <begin position="395"/>
        <end position="486"/>
    </location>
</feature>
<evidence type="ECO:0000256" key="10">
    <source>
        <dbReference type="SAM" id="SignalP"/>
    </source>
</evidence>
<dbReference type="GO" id="GO:0015031">
    <property type="term" value="P:protein transport"/>
    <property type="evidence" value="ECO:0007669"/>
    <property type="project" value="UniProtKB-KW"/>
</dbReference>
<dbReference type="AlphaFoldDB" id="I0K1P1"/>
<keyword evidence="5" id="KW-0997">Cell inner membrane</keyword>
<feature type="domain" description="TonB C-terminal" evidence="11">
    <location>
        <begin position="43"/>
        <end position="139"/>
    </location>
</feature>
<dbReference type="PANTHER" id="PTHR33446">
    <property type="entry name" value="PROTEIN TONB-RELATED"/>
    <property type="match status" value="1"/>
</dbReference>
<keyword evidence="9" id="KW-0472">Membrane</keyword>
<evidence type="ECO:0000256" key="6">
    <source>
        <dbReference type="ARBA" id="ARBA00022692"/>
    </source>
</evidence>
<evidence type="ECO:0000256" key="2">
    <source>
        <dbReference type="ARBA" id="ARBA00006555"/>
    </source>
</evidence>
<evidence type="ECO:0000256" key="5">
    <source>
        <dbReference type="ARBA" id="ARBA00022519"/>
    </source>
</evidence>
<protein>
    <submittedName>
        <fullName evidence="12">Periplasmic protein TonB</fullName>
    </submittedName>
</protein>
<dbReference type="EMBL" id="HE796683">
    <property type="protein sequence ID" value="CCG98044.1"/>
    <property type="molecule type" value="Genomic_DNA"/>
</dbReference>
<proteinExistence type="inferred from homology"/>
<comment type="subcellular location">
    <subcellularLocation>
        <location evidence="1">Cell inner membrane</location>
        <topology evidence="1">Single-pass membrane protein</topology>
        <orientation evidence="1">Periplasmic side</orientation>
    </subcellularLocation>
</comment>
<dbReference type="Proteomes" id="UP000011058">
    <property type="component" value="Chromosome"/>
</dbReference>